<protein>
    <submittedName>
        <fullName evidence="1">Uncharacterized protein</fullName>
    </submittedName>
</protein>
<dbReference type="SUPFAM" id="SSF47598">
    <property type="entry name" value="Ribbon-helix-helix"/>
    <property type="match status" value="1"/>
</dbReference>
<dbReference type="EMBL" id="CAQJ01000031">
    <property type="protein sequence ID" value="CCQ90391.1"/>
    <property type="molecule type" value="Genomic_DNA"/>
</dbReference>
<dbReference type="RefSeq" id="WP_005007811.1">
    <property type="nucleotide sequence ID" value="NZ_HG422173.1"/>
</dbReference>
<dbReference type="Proteomes" id="UP000011704">
    <property type="component" value="Unassembled WGS sequence"/>
</dbReference>
<dbReference type="HOGENOM" id="CLU_1509076_0_0_0"/>
<proteinExistence type="predicted"/>
<name>M1YYQ2_NITG3</name>
<keyword evidence="2" id="KW-1185">Reference proteome</keyword>
<dbReference type="GO" id="GO:0006355">
    <property type="term" value="P:regulation of DNA-templated transcription"/>
    <property type="evidence" value="ECO:0007669"/>
    <property type="project" value="InterPro"/>
</dbReference>
<reference evidence="1 2" key="1">
    <citation type="journal article" date="2013" name="Front. Microbiol.">
        <title>The genome of Nitrospina gracilis illuminates the metabolism and evolution of the major marine nitrite oxidizer.</title>
        <authorList>
            <person name="Luecker S."/>
            <person name="Nowka B."/>
            <person name="Rattei T."/>
            <person name="Spieck E."/>
            <person name="and Daims H."/>
        </authorList>
    </citation>
    <scope>NUCLEOTIDE SEQUENCE [LARGE SCALE GENOMIC DNA]</scope>
    <source>
        <strain evidence="1 2">3/211</strain>
    </source>
</reference>
<accession>M1YYQ2</accession>
<dbReference type="AlphaFoldDB" id="M1YYQ2"/>
<evidence type="ECO:0000313" key="2">
    <source>
        <dbReference type="Proteomes" id="UP000011704"/>
    </source>
</evidence>
<dbReference type="InterPro" id="IPR010985">
    <property type="entry name" value="Ribbon_hlx_hlx"/>
</dbReference>
<evidence type="ECO:0000313" key="1">
    <source>
        <dbReference type="EMBL" id="CCQ90391.1"/>
    </source>
</evidence>
<gene>
    <name evidence="1" type="ORF">NITGR_280107</name>
</gene>
<organism evidence="1 2">
    <name type="scientific">Nitrospina gracilis (strain 3/211)</name>
    <dbReference type="NCBI Taxonomy" id="1266370"/>
    <lineage>
        <taxon>Bacteria</taxon>
        <taxon>Pseudomonadati</taxon>
        <taxon>Nitrospinota/Tectimicrobiota group</taxon>
        <taxon>Nitrospinota</taxon>
        <taxon>Nitrospinia</taxon>
        <taxon>Nitrospinales</taxon>
        <taxon>Nitrospinaceae</taxon>
        <taxon>Nitrospina</taxon>
    </lineage>
</organism>
<dbReference type="STRING" id="1266370.NITGR_280107"/>
<comment type="caution">
    <text evidence="1">The sequence shown here is derived from an EMBL/GenBank/DDBJ whole genome shotgun (WGS) entry which is preliminary data.</text>
</comment>
<dbReference type="OrthoDB" id="5517118at2"/>
<sequence>MASKKKSKSKKGGGGKLTRSEIVQVRLDPKLKFAAELAARKQRRTLSSFIEWVVDQAIKKEPLSIDPQNHLTIFEAAESVWDLNDAIRFVLLARKLPSLLTYEEELIWKLICETQVYWRYSEYMEDGIRIEDGDLAYMNLDVLKEEFDSFKKVISGDIDENQLHKILMEKQKELEPPF</sequence>
<dbReference type="InParanoid" id="M1YYQ2"/>